<accession>A0A6G0SZP5</accession>
<proteinExistence type="predicted"/>
<protein>
    <recommendedName>
        <fullName evidence="4">DDE Tnp4 domain-containing protein</fullName>
    </recommendedName>
</protein>
<keyword evidence="1" id="KW-0812">Transmembrane</keyword>
<gene>
    <name evidence="2" type="ORF">AGLY_015859</name>
</gene>
<feature type="transmembrane region" description="Helical" evidence="1">
    <location>
        <begin position="39"/>
        <end position="61"/>
    </location>
</feature>
<dbReference type="EMBL" id="VYZN01000076">
    <property type="protein sequence ID" value="KAE9523799.1"/>
    <property type="molecule type" value="Genomic_DNA"/>
</dbReference>
<keyword evidence="3" id="KW-1185">Reference proteome</keyword>
<reference evidence="2 3" key="1">
    <citation type="submission" date="2019-08" db="EMBL/GenBank/DDBJ databases">
        <title>The genome of the soybean aphid Biotype 1, its phylome, world population structure and adaptation to the North American continent.</title>
        <authorList>
            <person name="Giordano R."/>
            <person name="Donthu R.K."/>
            <person name="Hernandez A.G."/>
            <person name="Wright C.L."/>
            <person name="Zimin A.V."/>
        </authorList>
    </citation>
    <scope>NUCLEOTIDE SEQUENCE [LARGE SCALE GENOMIC DNA]</scope>
    <source>
        <tissue evidence="2">Whole aphids</tissue>
    </source>
</reference>
<comment type="caution">
    <text evidence="2">The sequence shown here is derived from an EMBL/GenBank/DDBJ whole genome shotgun (WGS) entry which is preliminary data.</text>
</comment>
<evidence type="ECO:0000256" key="1">
    <source>
        <dbReference type="SAM" id="Phobius"/>
    </source>
</evidence>
<evidence type="ECO:0000313" key="3">
    <source>
        <dbReference type="Proteomes" id="UP000475862"/>
    </source>
</evidence>
<keyword evidence="1" id="KW-1133">Transmembrane helix</keyword>
<sequence>MHFPRDFLLYKTLVVDVMDTNEIVTFSYYSLYLRASEEASFGFILYILNVNYMAIIFKYVYNFGKTISFDELLSYIENYITARYKYENSYSIRGKVGDKFKVSGCIVCNIGSFGKDSDSTIFRNSVLWEKLEKNNLNIPASTPSNTFPEIVIPLPFAFVGDGAFGLTHVIIYLDRDGFIYDDNLMINGLEDISDIENITTNSTNRNQNQYREALLNYFISNKGQLPWQMDKI</sequence>
<dbReference type="AlphaFoldDB" id="A0A6G0SZP5"/>
<evidence type="ECO:0008006" key="4">
    <source>
        <dbReference type="Google" id="ProtNLM"/>
    </source>
</evidence>
<organism evidence="2 3">
    <name type="scientific">Aphis glycines</name>
    <name type="common">Soybean aphid</name>
    <dbReference type="NCBI Taxonomy" id="307491"/>
    <lineage>
        <taxon>Eukaryota</taxon>
        <taxon>Metazoa</taxon>
        <taxon>Ecdysozoa</taxon>
        <taxon>Arthropoda</taxon>
        <taxon>Hexapoda</taxon>
        <taxon>Insecta</taxon>
        <taxon>Pterygota</taxon>
        <taxon>Neoptera</taxon>
        <taxon>Paraneoptera</taxon>
        <taxon>Hemiptera</taxon>
        <taxon>Sternorrhyncha</taxon>
        <taxon>Aphidomorpha</taxon>
        <taxon>Aphidoidea</taxon>
        <taxon>Aphididae</taxon>
        <taxon>Aphidini</taxon>
        <taxon>Aphis</taxon>
        <taxon>Aphis</taxon>
    </lineage>
</organism>
<keyword evidence="1" id="KW-0472">Membrane</keyword>
<dbReference type="Proteomes" id="UP000475862">
    <property type="component" value="Unassembled WGS sequence"/>
</dbReference>
<evidence type="ECO:0000313" key="2">
    <source>
        <dbReference type="EMBL" id="KAE9523799.1"/>
    </source>
</evidence>
<name>A0A6G0SZP5_APHGL</name>